<protein>
    <submittedName>
        <fullName evidence="2">Uncharacterized protein DUF4435</fullName>
    </submittedName>
</protein>
<name>A0AA94PRF7_9BACT</name>
<organism evidence="2 3">
    <name type="scientific">Pseudodesulfovibrio indicus</name>
    <dbReference type="NCBI Taxonomy" id="1716143"/>
    <lineage>
        <taxon>Bacteria</taxon>
        <taxon>Pseudomonadati</taxon>
        <taxon>Thermodesulfobacteriota</taxon>
        <taxon>Desulfovibrionia</taxon>
        <taxon>Desulfovibrionales</taxon>
        <taxon>Desulfovibrionaceae</taxon>
    </lineage>
</organism>
<gene>
    <name evidence="2" type="ORF">EDC59_101431</name>
</gene>
<evidence type="ECO:0000313" key="3">
    <source>
        <dbReference type="Proteomes" id="UP000295506"/>
    </source>
</evidence>
<accession>A0AA94PRF7</accession>
<evidence type="ECO:0000313" key="2">
    <source>
        <dbReference type="EMBL" id="TDT92027.1"/>
    </source>
</evidence>
<dbReference type="EMBL" id="SOBK01000001">
    <property type="protein sequence ID" value="TDT92027.1"/>
    <property type="molecule type" value="Genomic_DNA"/>
</dbReference>
<evidence type="ECO:0000259" key="1">
    <source>
        <dbReference type="Pfam" id="PF14491"/>
    </source>
</evidence>
<comment type="caution">
    <text evidence="2">The sequence shown here is derived from an EMBL/GenBank/DDBJ whole genome shotgun (WGS) entry which is preliminary data.</text>
</comment>
<proteinExistence type="predicted"/>
<dbReference type="AlphaFoldDB" id="A0AA94PRF7"/>
<dbReference type="InterPro" id="IPR029492">
    <property type="entry name" value="DUF4435"/>
</dbReference>
<sequence>MLRETDYGKALRQFIDKKDNQTLHCFYEGKNDDLYYDVRVIFSTGYKEISTYSCGNRDGVLKALERLAVNSVNNKRLLLFFVDHDFIAPATKHDLLFVTPCYSIENLYISPDVISRVLNKSQLPSKATAKAIRLYKDMLAKFCEAAREWNAWLKAMRLFEHNEDIKKFTVRDSLIKSSLKIQHGTICFHSPIQSPPKQTVQVAPAIADSIEECLDELEEIDECRWGRGKLFHIFIAQFFQILKSDLCKKQGIFKHDNEGTIDPPSFDTVIRKWSIFADTPKELKQFLDMANEKLREISSARNTL</sequence>
<reference evidence="2 3" key="1">
    <citation type="submission" date="2019-03" db="EMBL/GenBank/DDBJ databases">
        <title>Genomic Encyclopedia of Type Strains, Phase IV (KMG-IV): sequencing the most valuable type-strain genomes for metagenomic binning, comparative biology and taxonomic classification.</title>
        <authorList>
            <person name="Goeker M."/>
        </authorList>
    </citation>
    <scope>NUCLEOTIDE SEQUENCE [LARGE SCALE GENOMIC DNA]</scope>
    <source>
        <strain evidence="2 3">DSM 101483</strain>
    </source>
</reference>
<dbReference type="RefSeq" id="WP_078063687.1">
    <property type="nucleotide sequence ID" value="NZ_CP014206.1"/>
</dbReference>
<dbReference type="Proteomes" id="UP000295506">
    <property type="component" value="Unassembled WGS sequence"/>
</dbReference>
<dbReference type="Pfam" id="PF14491">
    <property type="entry name" value="DUF4435"/>
    <property type="match status" value="1"/>
</dbReference>
<feature type="domain" description="DUF4435" evidence="1">
    <location>
        <begin position="23"/>
        <end position="250"/>
    </location>
</feature>